<dbReference type="EMBL" id="LNIX01000044">
    <property type="protein sequence ID" value="OXA38674.1"/>
    <property type="molecule type" value="Genomic_DNA"/>
</dbReference>
<feature type="transmembrane region" description="Helical" evidence="1">
    <location>
        <begin position="74"/>
        <end position="95"/>
    </location>
</feature>
<name>A0A226D1D5_FOLCA</name>
<gene>
    <name evidence="2" type="ORF">Fcan01_26565</name>
</gene>
<feature type="transmembrane region" description="Helical" evidence="1">
    <location>
        <begin position="116"/>
        <end position="134"/>
    </location>
</feature>
<protein>
    <submittedName>
        <fullName evidence="2">Uncharacterized protein</fullName>
    </submittedName>
</protein>
<keyword evidence="1" id="KW-0812">Transmembrane</keyword>
<dbReference type="AlphaFoldDB" id="A0A226D1D5"/>
<keyword evidence="1" id="KW-1133">Transmembrane helix</keyword>
<keyword evidence="3" id="KW-1185">Reference proteome</keyword>
<sequence>MSSEVKQRVAFLTRIRNPKVAPGKEQGAELVSQGMWILLNLYRNVFAKFSMMPFSFDSSERMIHVHRLTSMNRFISKCWSVLGLLHSLICFYLLANMISARKIENDDVLDILRPVACMYLGLIPLALMGMSYTISFCPEVAPLIVNCIPKLEKKIIGKL</sequence>
<dbReference type="Proteomes" id="UP000198287">
    <property type="component" value="Unassembled WGS sequence"/>
</dbReference>
<organism evidence="2 3">
    <name type="scientific">Folsomia candida</name>
    <name type="common">Springtail</name>
    <dbReference type="NCBI Taxonomy" id="158441"/>
    <lineage>
        <taxon>Eukaryota</taxon>
        <taxon>Metazoa</taxon>
        <taxon>Ecdysozoa</taxon>
        <taxon>Arthropoda</taxon>
        <taxon>Hexapoda</taxon>
        <taxon>Collembola</taxon>
        <taxon>Entomobryomorpha</taxon>
        <taxon>Isotomoidea</taxon>
        <taxon>Isotomidae</taxon>
        <taxon>Proisotominae</taxon>
        <taxon>Folsomia</taxon>
    </lineage>
</organism>
<accession>A0A226D1D5</accession>
<reference evidence="2 3" key="1">
    <citation type="submission" date="2015-12" db="EMBL/GenBank/DDBJ databases">
        <title>The genome of Folsomia candida.</title>
        <authorList>
            <person name="Faddeeva A."/>
            <person name="Derks M.F."/>
            <person name="Anvar Y."/>
            <person name="Smit S."/>
            <person name="Van Straalen N."/>
            <person name="Roelofs D."/>
        </authorList>
    </citation>
    <scope>NUCLEOTIDE SEQUENCE [LARGE SCALE GENOMIC DNA]</scope>
    <source>
        <strain evidence="2 3">VU population</strain>
        <tissue evidence="2">Whole body</tissue>
    </source>
</reference>
<evidence type="ECO:0000313" key="2">
    <source>
        <dbReference type="EMBL" id="OXA38674.1"/>
    </source>
</evidence>
<evidence type="ECO:0000256" key="1">
    <source>
        <dbReference type="SAM" id="Phobius"/>
    </source>
</evidence>
<comment type="caution">
    <text evidence="2">The sequence shown here is derived from an EMBL/GenBank/DDBJ whole genome shotgun (WGS) entry which is preliminary data.</text>
</comment>
<keyword evidence="1" id="KW-0472">Membrane</keyword>
<evidence type="ECO:0000313" key="3">
    <source>
        <dbReference type="Proteomes" id="UP000198287"/>
    </source>
</evidence>
<proteinExistence type="predicted"/>